<organism evidence="2 3">
    <name type="scientific">Candidatus Kaiserbacteria bacterium RIFCSPHIGHO2_01_FULL_53_31</name>
    <dbReference type="NCBI Taxonomy" id="1798481"/>
    <lineage>
        <taxon>Bacteria</taxon>
        <taxon>Candidatus Kaiseribacteriota</taxon>
    </lineage>
</organism>
<evidence type="ECO:0000313" key="3">
    <source>
        <dbReference type="Proteomes" id="UP000178815"/>
    </source>
</evidence>
<comment type="caution">
    <text evidence="2">The sequence shown here is derived from an EMBL/GenBank/DDBJ whole genome shotgun (WGS) entry which is preliminary data.</text>
</comment>
<name>A0A1F6CH75_9BACT</name>
<keyword evidence="1" id="KW-1133">Transmembrane helix</keyword>
<sequence>MDPEIKRQLEEIHALSKDNHRMLRAIRRYQWASFFARIIIWTIVLLLPLYLYQQYLYPIVSKFSAASTTTTSNLFGLPTSVDIQKLINSYKAGQQ</sequence>
<evidence type="ECO:0000313" key="2">
    <source>
        <dbReference type="EMBL" id="OGG48539.1"/>
    </source>
</evidence>
<evidence type="ECO:0000256" key="1">
    <source>
        <dbReference type="SAM" id="Phobius"/>
    </source>
</evidence>
<dbReference type="AlphaFoldDB" id="A0A1F6CH75"/>
<protein>
    <submittedName>
        <fullName evidence="2">Uncharacterized protein</fullName>
    </submittedName>
</protein>
<reference evidence="2 3" key="1">
    <citation type="journal article" date="2016" name="Nat. Commun.">
        <title>Thousands of microbial genomes shed light on interconnected biogeochemical processes in an aquifer system.</title>
        <authorList>
            <person name="Anantharaman K."/>
            <person name="Brown C.T."/>
            <person name="Hug L.A."/>
            <person name="Sharon I."/>
            <person name="Castelle C.J."/>
            <person name="Probst A.J."/>
            <person name="Thomas B.C."/>
            <person name="Singh A."/>
            <person name="Wilkins M.J."/>
            <person name="Karaoz U."/>
            <person name="Brodie E.L."/>
            <person name="Williams K.H."/>
            <person name="Hubbard S.S."/>
            <person name="Banfield J.F."/>
        </authorList>
    </citation>
    <scope>NUCLEOTIDE SEQUENCE [LARGE SCALE GENOMIC DNA]</scope>
</reference>
<keyword evidence="1" id="KW-0812">Transmembrane</keyword>
<keyword evidence="1" id="KW-0472">Membrane</keyword>
<dbReference type="EMBL" id="MFKU01000011">
    <property type="protein sequence ID" value="OGG48539.1"/>
    <property type="molecule type" value="Genomic_DNA"/>
</dbReference>
<accession>A0A1F6CH75</accession>
<dbReference type="Proteomes" id="UP000178815">
    <property type="component" value="Unassembled WGS sequence"/>
</dbReference>
<gene>
    <name evidence="2" type="ORF">A2678_03555</name>
</gene>
<proteinExistence type="predicted"/>
<feature type="transmembrane region" description="Helical" evidence="1">
    <location>
        <begin position="31"/>
        <end position="52"/>
    </location>
</feature>